<sequence length="135" mass="14211">MLLSLTHLSHLSVLTPFTRAWHACALAPPPEENIEASAATLKTLESRAVAMGNRHFRPGEDRQPQTPSLESPGSSAAGDSLAAAMFMPSPSYPLPCRGGAAHPVRLLPRFLRPAPAAVPSAQDISVCSGSAQHKI</sequence>
<evidence type="ECO:0000313" key="3">
    <source>
        <dbReference type="EMBL" id="CAI5793855.1"/>
    </source>
</evidence>
<protein>
    <recommendedName>
        <fullName evidence="5">OAR domain-containing protein</fullName>
    </recommendedName>
</protein>
<name>A0AA35PPZ3_9SAUR</name>
<keyword evidence="4" id="KW-1185">Reference proteome</keyword>
<evidence type="ECO:0000256" key="2">
    <source>
        <dbReference type="SAM" id="SignalP"/>
    </source>
</evidence>
<reference evidence="3" key="1">
    <citation type="submission" date="2022-12" db="EMBL/GenBank/DDBJ databases">
        <authorList>
            <person name="Alioto T."/>
            <person name="Alioto T."/>
            <person name="Gomez Garrido J."/>
        </authorList>
    </citation>
    <scope>NUCLEOTIDE SEQUENCE</scope>
</reference>
<dbReference type="AlphaFoldDB" id="A0AA35PPZ3"/>
<evidence type="ECO:0000256" key="1">
    <source>
        <dbReference type="SAM" id="MobiDB-lite"/>
    </source>
</evidence>
<organism evidence="3 4">
    <name type="scientific">Podarcis lilfordi</name>
    <name type="common">Lilford's wall lizard</name>
    <dbReference type="NCBI Taxonomy" id="74358"/>
    <lineage>
        <taxon>Eukaryota</taxon>
        <taxon>Metazoa</taxon>
        <taxon>Chordata</taxon>
        <taxon>Craniata</taxon>
        <taxon>Vertebrata</taxon>
        <taxon>Euteleostomi</taxon>
        <taxon>Lepidosauria</taxon>
        <taxon>Squamata</taxon>
        <taxon>Bifurcata</taxon>
        <taxon>Unidentata</taxon>
        <taxon>Episquamata</taxon>
        <taxon>Laterata</taxon>
        <taxon>Lacertibaenia</taxon>
        <taxon>Lacertidae</taxon>
        <taxon>Podarcis</taxon>
    </lineage>
</organism>
<evidence type="ECO:0008006" key="5">
    <source>
        <dbReference type="Google" id="ProtNLM"/>
    </source>
</evidence>
<feature type="region of interest" description="Disordered" evidence="1">
    <location>
        <begin position="51"/>
        <end position="80"/>
    </location>
</feature>
<gene>
    <name evidence="3" type="ORF">PODLI_1B003014</name>
</gene>
<accession>A0AA35PPZ3</accession>
<dbReference type="Proteomes" id="UP001178461">
    <property type="component" value="Chromosome Z"/>
</dbReference>
<dbReference type="EMBL" id="OX395140">
    <property type="protein sequence ID" value="CAI5793855.1"/>
    <property type="molecule type" value="Genomic_DNA"/>
</dbReference>
<keyword evidence="2" id="KW-0732">Signal</keyword>
<proteinExistence type="predicted"/>
<feature type="compositionally biased region" description="Low complexity" evidence="1">
    <location>
        <begin position="71"/>
        <end position="80"/>
    </location>
</feature>
<evidence type="ECO:0000313" key="4">
    <source>
        <dbReference type="Proteomes" id="UP001178461"/>
    </source>
</evidence>
<feature type="chain" id="PRO_5041390533" description="OAR domain-containing protein" evidence="2">
    <location>
        <begin position="21"/>
        <end position="135"/>
    </location>
</feature>
<feature type="signal peptide" evidence="2">
    <location>
        <begin position="1"/>
        <end position="20"/>
    </location>
</feature>